<evidence type="ECO:0000256" key="4">
    <source>
        <dbReference type="PROSITE-ProRule" id="PRU00504"/>
    </source>
</evidence>
<dbReference type="CDD" id="cd05819">
    <property type="entry name" value="NHL"/>
    <property type="match status" value="1"/>
</dbReference>
<dbReference type="PROSITE" id="PS51125">
    <property type="entry name" value="NHL"/>
    <property type="match status" value="1"/>
</dbReference>
<keyword evidence="2" id="KW-0677">Repeat</keyword>
<dbReference type="InterPro" id="IPR001258">
    <property type="entry name" value="NHL_repeat"/>
</dbReference>
<dbReference type="GO" id="GO:0008270">
    <property type="term" value="F:zinc ion binding"/>
    <property type="evidence" value="ECO:0007669"/>
    <property type="project" value="UniProtKB-KW"/>
</dbReference>
<dbReference type="InterPro" id="IPR011042">
    <property type="entry name" value="6-blade_b-propeller_TolB-like"/>
</dbReference>
<dbReference type="EMBL" id="CAJOAZ010001124">
    <property type="protein sequence ID" value="CAF3768157.1"/>
    <property type="molecule type" value="Genomic_DNA"/>
</dbReference>
<dbReference type="PANTHER" id="PTHR24104:SF25">
    <property type="entry name" value="PROTEIN LIN-41"/>
    <property type="match status" value="1"/>
</dbReference>
<dbReference type="Pfam" id="PF01436">
    <property type="entry name" value="NHL"/>
    <property type="match status" value="1"/>
</dbReference>
<accession>A0A818ZG64</accession>
<keyword evidence="3" id="KW-1015">Disulfide bond</keyword>
<dbReference type="SUPFAM" id="SSF101898">
    <property type="entry name" value="NHL repeat"/>
    <property type="match status" value="1"/>
</dbReference>
<dbReference type="InterPro" id="IPR050952">
    <property type="entry name" value="TRIM-NHL_E3_ligases"/>
</dbReference>
<protein>
    <recommendedName>
        <fullName evidence="5">LamG-like jellyroll fold domain-containing protein</fullName>
    </recommendedName>
</protein>
<evidence type="ECO:0000313" key="8">
    <source>
        <dbReference type="Proteomes" id="UP000663844"/>
    </source>
</evidence>
<dbReference type="InterPro" id="IPR013320">
    <property type="entry name" value="ConA-like_dom_sf"/>
</dbReference>
<dbReference type="Proteomes" id="UP000663845">
    <property type="component" value="Unassembled WGS sequence"/>
</dbReference>
<keyword evidence="1" id="KW-0732">Signal</keyword>
<dbReference type="AlphaFoldDB" id="A0A818ZG64"/>
<dbReference type="InterPro" id="IPR006558">
    <property type="entry name" value="LamG-like"/>
</dbReference>
<evidence type="ECO:0000259" key="5">
    <source>
        <dbReference type="SMART" id="SM00560"/>
    </source>
</evidence>
<dbReference type="Gene3D" id="2.60.120.200">
    <property type="match status" value="1"/>
</dbReference>
<dbReference type="EMBL" id="CAJNOG010000079">
    <property type="protein sequence ID" value="CAF0903613.1"/>
    <property type="molecule type" value="Genomic_DNA"/>
</dbReference>
<organism evidence="7 8">
    <name type="scientific">Adineta steineri</name>
    <dbReference type="NCBI Taxonomy" id="433720"/>
    <lineage>
        <taxon>Eukaryota</taxon>
        <taxon>Metazoa</taxon>
        <taxon>Spiralia</taxon>
        <taxon>Gnathifera</taxon>
        <taxon>Rotifera</taxon>
        <taxon>Eurotatoria</taxon>
        <taxon>Bdelloidea</taxon>
        <taxon>Adinetida</taxon>
        <taxon>Adinetidae</taxon>
        <taxon>Adineta</taxon>
    </lineage>
</organism>
<proteinExistence type="predicted"/>
<evidence type="ECO:0000256" key="2">
    <source>
        <dbReference type="ARBA" id="ARBA00022737"/>
    </source>
</evidence>
<dbReference type="Proteomes" id="UP000663844">
    <property type="component" value="Unassembled WGS sequence"/>
</dbReference>
<dbReference type="SUPFAM" id="SSF63829">
    <property type="entry name" value="Calcium-dependent phosphotriesterase"/>
    <property type="match status" value="1"/>
</dbReference>
<evidence type="ECO:0000313" key="6">
    <source>
        <dbReference type="EMBL" id="CAF0903613.1"/>
    </source>
</evidence>
<comment type="caution">
    <text evidence="7">The sequence shown here is derived from an EMBL/GenBank/DDBJ whole genome shotgun (WGS) entry which is preliminary data.</text>
</comment>
<gene>
    <name evidence="6" type="ORF">JYZ213_LOCUS10688</name>
    <name evidence="7" type="ORF">OXD698_LOCUS16428</name>
</gene>
<name>A0A818ZG64_9BILA</name>
<feature type="domain" description="LamG-like jellyroll fold" evidence="5">
    <location>
        <begin position="2"/>
        <end position="138"/>
    </location>
</feature>
<dbReference type="SUPFAM" id="SSF49899">
    <property type="entry name" value="Concanavalin A-like lectins/glucanases"/>
    <property type="match status" value="1"/>
</dbReference>
<evidence type="ECO:0000313" key="7">
    <source>
        <dbReference type="EMBL" id="CAF3768157.1"/>
    </source>
</evidence>
<sequence length="552" mass="59416">MSLWVQRTSTGGGTLVHYSTQTDGQGWCIVPIGFSSTGNITATVWTPQNHVTGPVLSVNTWTHIATTYSRARGLTLYVNGVSVGGTAEQINDAPGTPVILTLGNSITGKGCNSQSIATGPFYGYLDEFHVYSRELSTREVSALTKDKTCFDGLMNRDETEIDCGGSCLTCAVGKNCTLTKDCDNVQCINNICANATCNDTIKNNGETDVDCGGSNCSPCGTGKACSGAGDCVSKSCASGICKRSSCNSSWSTTGITLFSSSTRLTCTRMFIDSNDTLYGADKDRHYIWKLSKNAENATIVAGIYESAGSDSVKLHYPEDVYVDRYGSIYVVDTNNHRIQKFINGTIHAKTIAGLTGSAGYSLNQLNYPRGFAFDPTDTFMYIADRGCHRVVRFSTNSISGTDGILVAGTGRPDNTIETLNGPWNIRYLSSINNDLLIVNNDGHSVIRWTLDDTSGTFVAGLPGISCPNSVCLFKPADVRIDANLNMYVVDEKNHRVQMFCENSDVGVTIFGNGVAGDSSTQLNSPRGITFDSEMNMYVCDTGNKRVQKFLKL</sequence>
<dbReference type="Gene3D" id="2.120.10.30">
    <property type="entry name" value="TolB, C-terminal domain"/>
    <property type="match status" value="2"/>
</dbReference>
<feature type="repeat" description="NHL" evidence="4">
    <location>
        <begin position="316"/>
        <end position="344"/>
    </location>
</feature>
<dbReference type="Pfam" id="PF13385">
    <property type="entry name" value="Laminin_G_3"/>
    <property type="match status" value="1"/>
</dbReference>
<evidence type="ECO:0000256" key="1">
    <source>
        <dbReference type="ARBA" id="ARBA00022729"/>
    </source>
</evidence>
<evidence type="ECO:0000256" key="3">
    <source>
        <dbReference type="ARBA" id="ARBA00023157"/>
    </source>
</evidence>
<dbReference type="PANTHER" id="PTHR24104">
    <property type="entry name" value="E3 UBIQUITIN-PROTEIN LIGASE NHLRC1-RELATED"/>
    <property type="match status" value="1"/>
</dbReference>
<reference evidence="7" key="1">
    <citation type="submission" date="2021-02" db="EMBL/GenBank/DDBJ databases">
        <authorList>
            <person name="Nowell W R."/>
        </authorList>
    </citation>
    <scope>NUCLEOTIDE SEQUENCE</scope>
</reference>
<dbReference type="SMART" id="SM00560">
    <property type="entry name" value="LamGL"/>
    <property type="match status" value="1"/>
</dbReference>